<evidence type="ECO:0000313" key="3">
    <source>
        <dbReference type="EMBL" id="OBR10387.1"/>
    </source>
</evidence>
<dbReference type="Gene3D" id="3.40.50.150">
    <property type="entry name" value="Vaccinia Virus protein VP39"/>
    <property type="match status" value="1"/>
</dbReference>
<dbReference type="VEuPathDB" id="FungiDB:CH63R_06079"/>
<evidence type="ECO:0000313" key="4">
    <source>
        <dbReference type="Proteomes" id="UP000092177"/>
    </source>
</evidence>
<feature type="region of interest" description="Disordered" evidence="2">
    <location>
        <begin position="408"/>
        <end position="428"/>
    </location>
</feature>
<feature type="region of interest" description="Disordered" evidence="2">
    <location>
        <begin position="1"/>
        <end position="85"/>
    </location>
</feature>
<dbReference type="GeneID" id="28865161"/>
<comment type="caution">
    <text evidence="3">The sequence shown here is derived from an EMBL/GenBank/DDBJ whole genome shotgun (WGS) entry which is preliminary data.</text>
</comment>
<dbReference type="GO" id="GO:0008168">
    <property type="term" value="F:methyltransferase activity"/>
    <property type="evidence" value="ECO:0007669"/>
    <property type="project" value="UniProtKB-KW"/>
</dbReference>
<dbReference type="Pfam" id="PF13489">
    <property type="entry name" value="Methyltransf_23"/>
    <property type="match status" value="1"/>
</dbReference>
<dbReference type="KEGG" id="chig:CH63R_06079"/>
<proteinExistence type="inferred from homology"/>
<dbReference type="EMBL" id="LTAN01000004">
    <property type="protein sequence ID" value="OBR10387.1"/>
    <property type="molecule type" value="Genomic_DNA"/>
</dbReference>
<dbReference type="Proteomes" id="UP000092177">
    <property type="component" value="Chromosome 4"/>
</dbReference>
<comment type="similarity">
    <text evidence="1">Belongs to the methyltransferase superfamily. LaeA methyltransferase family.</text>
</comment>
<feature type="compositionally biased region" description="Polar residues" evidence="2">
    <location>
        <begin position="11"/>
        <end position="35"/>
    </location>
</feature>
<dbReference type="OrthoDB" id="2013972at2759"/>
<sequence>MADSAPKSPTPALTSRSRTASPTREASVGPNTAPSTRPDAPESGPTASEAGPSSPAAGPSSPAAGPSSPAAGPSSTAAGPPATEAGSAALEVDDTASLSETTSNIDDRISTYTASLSSSVVDYPTEYGRRYHAYRAGSYLVPNDESEMDRLDLNHMLVMKTIGRKLFLAPVPQETTHRILDIGTGTGIWAIEAADVFPNAQILGNDLSAIQPSWVPPNVKFEIDDVESRWVNDNKFDFIFSRYMSGSITDWPKLVRNVYNNLEPGGWVEFQDYDVTFYSDDGTLTEDHQTSKWLKLLIEAVHMIGRDPSPGPKLEGWVKDAGFVGVFHDQFKQPIGPWPKHPYYRDIGMTNLIQVLDGLEAFSLKTFCGIHGWTREEVLVLLAHVRKELKSAAFHAYTVIHVVYAQKPYEEEEEEEEEGEDGEEGEEN</sequence>
<dbReference type="CDD" id="cd02440">
    <property type="entry name" value="AdoMet_MTases"/>
    <property type="match status" value="1"/>
</dbReference>
<accession>A0A1B7YE79</accession>
<keyword evidence="3" id="KW-0489">Methyltransferase</keyword>
<dbReference type="GO" id="GO:0032259">
    <property type="term" value="P:methylation"/>
    <property type="evidence" value="ECO:0007669"/>
    <property type="project" value="UniProtKB-KW"/>
</dbReference>
<keyword evidence="3" id="KW-0808">Transferase</keyword>
<dbReference type="SUPFAM" id="SSF53335">
    <property type="entry name" value="S-adenosyl-L-methionine-dependent methyltransferases"/>
    <property type="match status" value="1"/>
</dbReference>
<name>A0A1B7YE79_COLHI</name>
<gene>
    <name evidence="3" type="ORF">CH63R_06079</name>
</gene>
<feature type="compositionally biased region" description="Acidic residues" evidence="2">
    <location>
        <begin position="410"/>
        <end position="428"/>
    </location>
</feature>
<dbReference type="PANTHER" id="PTHR43591">
    <property type="entry name" value="METHYLTRANSFERASE"/>
    <property type="match status" value="1"/>
</dbReference>
<reference evidence="4" key="1">
    <citation type="journal article" date="2017" name="BMC Genomics">
        <title>Gapless genome assembly of Colletotrichum higginsianum reveals chromosome structure and association of transposable elements with secondary metabolite gene clusters.</title>
        <authorList>
            <person name="Dallery J.-F."/>
            <person name="Lapalu N."/>
            <person name="Zampounis A."/>
            <person name="Pigne S."/>
            <person name="Luyten I."/>
            <person name="Amselem J."/>
            <person name="Wittenberg A.H.J."/>
            <person name="Zhou S."/>
            <person name="de Queiroz M.V."/>
            <person name="Robin G.P."/>
            <person name="Auger A."/>
            <person name="Hainaut M."/>
            <person name="Henrissat B."/>
            <person name="Kim K.-T."/>
            <person name="Lee Y.-H."/>
            <person name="Lespinet O."/>
            <person name="Schwartz D.C."/>
            <person name="Thon M.R."/>
            <person name="O'Connell R.J."/>
        </authorList>
    </citation>
    <scope>NUCLEOTIDE SEQUENCE [LARGE SCALE GENOMIC DNA]</scope>
    <source>
        <strain evidence="4">IMI 349063</strain>
    </source>
</reference>
<evidence type="ECO:0000256" key="2">
    <source>
        <dbReference type="SAM" id="MobiDB-lite"/>
    </source>
</evidence>
<dbReference type="PANTHER" id="PTHR43591:SF10">
    <property type="entry name" value="ABC TRANSMEMBRANE TYPE-1 DOMAIN-CONTAINING PROTEIN-RELATED"/>
    <property type="match status" value="1"/>
</dbReference>
<evidence type="ECO:0000256" key="1">
    <source>
        <dbReference type="ARBA" id="ARBA00038158"/>
    </source>
</evidence>
<dbReference type="RefSeq" id="XP_018158904.1">
    <property type="nucleotide sequence ID" value="XM_018301054.1"/>
</dbReference>
<keyword evidence="4" id="KW-1185">Reference proteome</keyword>
<dbReference type="AlphaFoldDB" id="A0A1B7YE79"/>
<protein>
    <submittedName>
        <fullName evidence="3">UMTA methyltransferase</fullName>
    </submittedName>
</protein>
<feature type="compositionally biased region" description="Low complexity" evidence="2">
    <location>
        <begin position="43"/>
        <end position="85"/>
    </location>
</feature>
<organism evidence="3 4">
    <name type="scientific">Colletotrichum higginsianum (strain IMI 349063)</name>
    <name type="common">Crucifer anthracnose fungus</name>
    <dbReference type="NCBI Taxonomy" id="759273"/>
    <lineage>
        <taxon>Eukaryota</taxon>
        <taxon>Fungi</taxon>
        <taxon>Dikarya</taxon>
        <taxon>Ascomycota</taxon>
        <taxon>Pezizomycotina</taxon>
        <taxon>Sordariomycetes</taxon>
        <taxon>Hypocreomycetidae</taxon>
        <taxon>Glomerellales</taxon>
        <taxon>Glomerellaceae</taxon>
        <taxon>Colletotrichum</taxon>
        <taxon>Colletotrichum destructivum species complex</taxon>
    </lineage>
</organism>
<dbReference type="InterPro" id="IPR029063">
    <property type="entry name" value="SAM-dependent_MTases_sf"/>
</dbReference>